<dbReference type="Proteomes" id="UP001291623">
    <property type="component" value="Unassembled WGS sequence"/>
</dbReference>
<proteinExistence type="inferred from homology"/>
<dbReference type="SUPFAM" id="SSF57829">
    <property type="entry name" value="Zn-binding ribosomal proteins"/>
    <property type="match status" value="1"/>
</dbReference>
<dbReference type="Gene3D" id="2.20.25.30">
    <property type="match status" value="1"/>
</dbReference>
<evidence type="ECO:0000313" key="9">
    <source>
        <dbReference type="EMBL" id="KAK4338004.1"/>
    </source>
</evidence>
<dbReference type="GO" id="GO:0008270">
    <property type="term" value="F:zinc ion binding"/>
    <property type="evidence" value="ECO:0007669"/>
    <property type="project" value="UniProtKB-KW"/>
</dbReference>
<evidence type="ECO:0000256" key="3">
    <source>
        <dbReference type="ARBA" id="ARBA00022730"/>
    </source>
</evidence>
<accession>A0AAE1UUV2</accession>
<dbReference type="GO" id="GO:0019843">
    <property type="term" value="F:rRNA binding"/>
    <property type="evidence" value="ECO:0007669"/>
    <property type="project" value="UniProtKB-KW"/>
</dbReference>
<evidence type="ECO:0000256" key="4">
    <source>
        <dbReference type="ARBA" id="ARBA00022771"/>
    </source>
</evidence>
<dbReference type="Pfam" id="PF01907">
    <property type="entry name" value="Ribosomal_L37e"/>
    <property type="match status" value="1"/>
</dbReference>
<dbReference type="GO" id="GO:0003735">
    <property type="term" value="F:structural constituent of ribosome"/>
    <property type="evidence" value="ECO:0007669"/>
    <property type="project" value="InterPro"/>
</dbReference>
<evidence type="ECO:0000256" key="5">
    <source>
        <dbReference type="ARBA" id="ARBA00022833"/>
    </source>
</evidence>
<dbReference type="InterPro" id="IPR011331">
    <property type="entry name" value="Ribosomal_eL37/eL43"/>
</dbReference>
<dbReference type="GO" id="GO:0022625">
    <property type="term" value="C:cytosolic large ribosomal subunit"/>
    <property type="evidence" value="ECO:0007669"/>
    <property type="project" value="TreeGrafter"/>
</dbReference>
<dbReference type="InterPro" id="IPR018267">
    <property type="entry name" value="Ribosomal_eL37_CS"/>
</dbReference>
<dbReference type="InterPro" id="IPR011332">
    <property type="entry name" value="Ribosomal_zn-bd"/>
</dbReference>
<evidence type="ECO:0000256" key="2">
    <source>
        <dbReference type="ARBA" id="ARBA00022723"/>
    </source>
</evidence>
<sequence length="227" mass="25999">MNSTPDAHEQYDSTLNSTRKYCEQYAIVPSTVRDSTVNIRRRRTNNTFEPVNSIGNMDFRRQTGSIQLELVPPVAPIQCKSYPKNSCRPEKGNKWTSFPGPNRKVKTLNTLKTKFLFKSYSFLLAKTSWKAQMGKGTGSFGKRRNKTHTLCVRCGRRSFHIQKSRCSACAYPAARLRKYNWSVKALRRKTTGTGRMRYLRNVPRRFKTNFREGTEAAPRKKGTAAAS</sequence>
<keyword evidence="2" id="KW-0479">Metal-binding</keyword>
<organism evidence="9 10">
    <name type="scientific">Anisodus tanguticus</name>
    <dbReference type="NCBI Taxonomy" id="243964"/>
    <lineage>
        <taxon>Eukaryota</taxon>
        <taxon>Viridiplantae</taxon>
        <taxon>Streptophyta</taxon>
        <taxon>Embryophyta</taxon>
        <taxon>Tracheophyta</taxon>
        <taxon>Spermatophyta</taxon>
        <taxon>Magnoliopsida</taxon>
        <taxon>eudicotyledons</taxon>
        <taxon>Gunneridae</taxon>
        <taxon>Pentapetalae</taxon>
        <taxon>asterids</taxon>
        <taxon>lamiids</taxon>
        <taxon>Solanales</taxon>
        <taxon>Solanaceae</taxon>
        <taxon>Solanoideae</taxon>
        <taxon>Hyoscyameae</taxon>
        <taxon>Anisodus</taxon>
    </lineage>
</organism>
<keyword evidence="4" id="KW-0863">Zinc-finger</keyword>
<dbReference type="EMBL" id="JAVYJV010000024">
    <property type="protein sequence ID" value="KAK4338004.1"/>
    <property type="molecule type" value="Genomic_DNA"/>
</dbReference>
<evidence type="ECO:0000256" key="8">
    <source>
        <dbReference type="ARBA" id="ARBA00023274"/>
    </source>
</evidence>
<protein>
    <recommendedName>
        <fullName evidence="11">Ribosomal protein L37</fullName>
    </recommendedName>
</protein>
<dbReference type="PANTHER" id="PTHR10768:SF43">
    <property type="entry name" value="RIBOSOMAL PROTEIN L37"/>
    <property type="match status" value="1"/>
</dbReference>
<comment type="caution">
    <text evidence="9">The sequence shown here is derived from an EMBL/GenBank/DDBJ whole genome shotgun (WGS) entry which is preliminary data.</text>
</comment>
<dbReference type="InterPro" id="IPR001569">
    <property type="entry name" value="Ribosomal_eL37"/>
</dbReference>
<keyword evidence="5" id="KW-0862">Zinc</keyword>
<dbReference type="HAMAP" id="MF_00547">
    <property type="entry name" value="Ribosomal_eL37"/>
    <property type="match status" value="1"/>
</dbReference>
<keyword evidence="7" id="KW-0689">Ribosomal protein</keyword>
<evidence type="ECO:0000256" key="7">
    <source>
        <dbReference type="ARBA" id="ARBA00022980"/>
    </source>
</evidence>
<keyword evidence="10" id="KW-1185">Reference proteome</keyword>
<evidence type="ECO:0000313" key="10">
    <source>
        <dbReference type="Proteomes" id="UP001291623"/>
    </source>
</evidence>
<dbReference type="FunFam" id="2.20.25.30:FF:000001">
    <property type="entry name" value="Ribosomal protein L37"/>
    <property type="match status" value="1"/>
</dbReference>
<dbReference type="GO" id="GO:0006412">
    <property type="term" value="P:translation"/>
    <property type="evidence" value="ECO:0007669"/>
    <property type="project" value="InterPro"/>
</dbReference>
<evidence type="ECO:0008006" key="11">
    <source>
        <dbReference type="Google" id="ProtNLM"/>
    </source>
</evidence>
<name>A0AAE1UUV2_9SOLA</name>
<comment type="similarity">
    <text evidence="1">Belongs to the eukaryotic ribosomal protein eL37 family.</text>
</comment>
<reference evidence="9" key="1">
    <citation type="submission" date="2023-12" db="EMBL/GenBank/DDBJ databases">
        <title>Genome assembly of Anisodus tanguticus.</title>
        <authorList>
            <person name="Wang Y.-J."/>
        </authorList>
    </citation>
    <scope>NUCLEOTIDE SEQUENCE</scope>
    <source>
        <strain evidence="9">KB-2021</strain>
        <tissue evidence="9">Leaf</tissue>
    </source>
</reference>
<keyword evidence="3" id="KW-0699">rRNA-binding</keyword>
<evidence type="ECO:0000256" key="6">
    <source>
        <dbReference type="ARBA" id="ARBA00022884"/>
    </source>
</evidence>
<evidence type="ECO:0000256" key="1">
    <source>
        <dbReference type="ARBA" id="ARBA00009805"/>
    </source>
</evidence>
<keyword evidence="6" id="KW-0694">RNA-binding</keyword>
<dbReference type="PANTHER" id="PTHR10768">
    <property type="entry name" value="60S RIBOSOMAL PROTEIN L37"/>
    <property type="match status" value="1"/>
</dbReference>
<dbReference type="AlphaFoldDB" id="A0AAE1UUV2"/>
<dbReference type="PROSITE" id="PS01077">
    <property type="entry name" value="RIBOSOMAL_L37E"/>
    <property type="match status" value="1"/>
</dbReference>
<gene>
    <name evidence="9" type="ORF">RND71_042491</name>
</gene>
<keyword evidence="8" id="KW-0687">Ribonucleoprotein</keyword>